<name>A0A0F8YDF7_9ZZZZ</name>
<protein>
    <recommendedName>
        <fullName evidence="1">ADP ribosyltransferase domain-containing protein</fullName>
    </recommendedName>
</protein>
<accession>A0A0F8YDF7</accession>
<dbReference type="GO" id="GO:0005576">
    <property type="term" value="C:extracellular region"/>
    <property type="evidence" value="ECO:0007669"/>
    <property type="project" value="InterPro"/>
</dbReference>
<dbReference type="PROSITE" id="PS51996">
    <property type="entry name" value="TR_MART"/>
    <property type="match status" value="1"/>
</dbReference>
<evidence type="ECO:0000313" key="2">
    <source>
        <dbReference type="EMBL" id="KKK79482.1"/>
    </source>
</evidence>
<organism evidence="2">
    <name type="scientific">marine sediment metagenome</name>
    <dbReference type="NCBI Taxonomy" id="412755"/>
    <lineage>
        <taxon>unclassified sequences</taxon>
        <taxon>metagenomes</taxon>
        <taxon>ecological metagenomes</taxon>
    </lineage>
</organism>
<dbReference type="EMBL" id="LAZR01054006">
    <property type="protein sequence ID" value="KKK79482.1"/>
    <property type="molecule type" value="Genomic_DNA"/>
</dbReference>
<proteinExistence type="predicted"/>
<dbReference type="Pfam" id="PF03496">
    <property type="entry name" value="ADPrib_exo_Tox"/>
    <property type="match status" value="1"/>
</dbReference>
<dbReference type="SUPFAM" id="SSF56399">
    <property type="entry name" value="ADP-ribosylation"/>
    <property type="match status" value="1"/>
</dbReference>
<dbReference type="Gene3D" id="3.90.176.10">
    <property type="entry name" value="Toxin ADP-ribosyltransferase, Chain A, domain 1"/>
    <property type="match status" value="1"/>
</dbReference>
<sequence length="256" mass="29453">SNPALASEEGFADIWAMYLNGDKLLVRKLGLEDAFADAARRLAFVPVKKRGVRKSLSDWFFKPGEVRTGSPRFAEITKHSKRWQATLTGPERRLVKRYTEEAYDTFNLHLARAGKHFDAESRLLERLLRRRPQKEPVYSWRIMNVRSPEAKQWLKQLDDAVANGGEIIHKPFASTSTKPGAYGSYEPTPGSILIEFKSKSGQYIRDISSYKTENEYLIAANTRFRVVGKERVKFKIQPRTSPTKIVTNWVYKLEEI</sequence>
<comment type="caution">
    <text evidence="2">The sequence shown here is derived from an EMBL/GenBank/DDBJ whole genome shotgun (WGS) entry which is preliminary data.</text>
</comment>
<reference evidence="2" key="1">
    <citation type="journal article" date="2015" name="Nature">
        <title>Complex archaea that bridge the gap between prokaryotes and eukaryotes.</title>
        <authorList>
            <person name="Spang A."/>
            <person name="Saw J.H."/>
            <person name="Jorgensen S.L."/>
            <person name="Zaremba-Niedzwiedzka K."/>
            <person name="Martijn J."/>
            <person name="Lind A.E."/>
            <person name="van Eijk R."/>
            <person name="Schleper C."/>
            <person name="Guy L."/>
            <person name="Ettema T.J."/>
        </authorList>
    </citation>
    <scope>NUCLEOTIDE SEQUENCE</scope>
</reference>
<feature type="domain" description="ADP ribosyltransferase" evidence="1">
    <location>
        <begin position="78"/>
        <end position="232"/>
    </location>
</feature>
<evidence type="ECO:0000259" key="1">
    <source>
        <dbReference type="Pfam" id="PF03496"/>
    </source>
</evidence>
<gene>
    <name evidence="2" type="ORF">LCGC14_2833090</name>
</gene>
<dbReference type="InterPro" id="IPR003540">
    <property type="entry name" value="ADP-ribosyltransferase"/>
</dbReference>
<dbReference type="AlphaFoldDB" id="A0A0F8YDF7"/>
<feature type="non-terminal residue" evidence="2">
    <location>
        <position position="1"/>
    </location>
</feature>